<comment type="similarity">
    <text evidence="1 2">Belongs to the dTDP-4-dehydrorhamnose reductase family.</text>
</comment>
<evidence type="ECO:0000313" key="5">
    <source>
        <dbReference type="Proteomes" id="UP000614410"/>
    </source>
</evidence>
<dbReference type="Gene3D" id="3.40.50.720">
    <property type="entry name" value="NAD(P)-binding Rossmann-like Domain"/>
    <property type="match status" value="1"/>
</dbReference>
<comment type="pathway">
    <text evidence="2">Carbohydrate biosynthesis; dTDP-L-rhamnose biosynthesis.</text>
</comment>
<evidence type="ECO:0000256" key="1">
    <source>
        <dbReference type="ARBA" id="ARBA00010944"/>
    </source>
</evidence>
<dbReference type="EMBL" id="JAEKNN010000051">
    <property type="protein sequence ID" value="MBJ7609771.1"/>
    <property type="molecule type" value="Genomic_DNA"/>
</dbReference>
<evidence type="ECO:0000313" key="4">
    <source>
        <dbReference type="EMBL" id="MBJ7609771.1"/>
    </source>
</evidence>
<comment type="caution">
    <text evidence="4">The sequence shown here is derived from an EMBL/GenBank/DDBJ whole genome shotgun (WGS) entry which is preliminary data.</text>
</comment>
<keyword evidence="2" id="KW-0521">NADP</keyword>
<dbReference type="Proteomes" id="UP000614410">
    <property type="component" value="Unassembled WGS sequence"/>
</dbReference>
<evidence type="ECO:0000256" key="2">
    <source>
        <dbReference type="RuleBase" id="RU364082"/>
    </source>
</evidence>
<keyword evidence="2 4" id="KW-0560">Oxidoreductase</keyword>
<name>A0A934NGV3_9BACT</name>
<comment type="function">
    <text evidence="2">Catalyzes the reduction of dTDP-6-deoxy-L-lyxo-4-hexulose to yield dTDP-L-rhamnose.</text>
</comment>
<evidence type="ECO:0000259" key="3">
    <source>
        <dbReference type="Pfam" id="PF04321"/>
    </source>
</evidence>
<dbReference type="InterPro" id="IPR036291">
    <property type="entry name" value="NAD(P)-bd_dom_sf"/>
</dbReference>
<dbReference type="Gene3D" id="3.90.25.10">
    <property type="entry name" value="UDP-galactose 4-epimerase, domain 1"/>
    <property type="match status" value="1"/>
</dbReference>
<dbReference type="PANTHER" id="PTHR10491:SF4">
    <property type="entry name" value="METHIONINE ADENOSYLTRANSFERASE 2 SUBUNIT BETA"/>
    <property type="match status" value="1"/>
</dbReference>
<organism evidence="4 5">
    <name type="scientific">Candidatus Amunia macphersoniae</name>
    <dbReference type="NCBI Taxonomy" id="3127014"/>
    <lineage>
        <taxon>Bacteria</taxon>
        <taxon>Bacillati</taxon>
        <taxon>Candidatus Dormiibacterota</taxon>
        <taxon>Candidatus Dormibacteria</taxon>
        <taxon>Candidatus Aeolococcales</taxon>
        <taxon>Candidatus Aeolococcaceae</taxon>
        <taxon>Candidatus Amunia</taxon>
    </lineage>
</organism>
<dbReference type="Pfam" id="PF04321">
    <property type="entry name" value="RmlD_sub_bind"/>
    <property type="match status" value="1"/>
</dbReference>
<accession>A0A934NGV3</accession>
<dbReference type="AlphaFoldDB" id="A0A934NGV3"/>
<proteinExistence type="inferred from homology"/>
<dbReference type="InterPro" id="IPR029903">
    <property type="entry name" value="RmlD-like-bd"/>
</dbReference>
<dbReference type="InterPro" id="IPR005913">
    <property type="entry name" value="dTDP_dehydrorham_reduct"/>
</dbReference>
<reference evidence="4 5" key="1">
    <citation type="submission" date="2020-10" db="EMBL/GenBank/DDBJ databases">
        <title>Ca. Dormibacterota MAGs.</title>
        <authorList>
            <person name="Montgomery K."/>
        </authorList>
    </citation>
    <scope>NUCLEOTIDE SEQUENCE [LARGE SCALE GENOMIC DNA]</scope>
    <source>
        <strain evidence="4">Mitchell_Peninsula_5</strain>
    </source>
</reference>
<protein>
    <recommendedName>
        <fullName evidence="2">dTDP-4-dehydrorhamnose reductase</fullName>
        <ecNumber evidence="2">1.1.1.133</ecNumber>
    </recommendedName>
</protein>
<feature type="domain" description="RmlD-like substrate binding" evidence="3">
    <location>
        <begin position="1"/>
        <end position="280"/>
    </location>
</feature>
<dbReference type="NCBIfam" id="TIGR01214">
    <property type="entry name" value="rmlD"/>
    <property type="match status" value="1"/>
</dbReference>
<gene>
    <name evidence="4" type="primary">rfbD</name>
    <name evidence="4" type="ORF">JF887_10150</name>
</gene>
<sequence length="290" mass="31162">MRILTTGGKGQLGRELDEVATAAGHVVVSTDREGCNITDAAAVARAIDLAAPEAVVNCAAWTQVDAAEQDVDAAYLSNAIGPRVLAAACAQRSLMLVQISTDYVFDGRAEMPIDEWQRPAPRSVYGLTKLAGENEVRQLAPRHLVIRTSWLYGRHGPNFVLTMLRAAAAARPLRVVSDQVGSPTWTGHLATELLSLIERDLPGTYHVTNSGITSWHGFALEIFAAAGVAPEVSPITTADYPTAAPRPAYSVLDNRACRLLGEAPMPDWREGLRSYIAQLRERGALPGRTS</sequence>
<dbReference type="CDD" id="cd05254">
    <property type="entry name" value="dTDP_HR_like_SDR_e"/>
    <property type="match status" value="1"/>
</dbReference>
<dbReference type="PANTHER" id="PTHR10491">
    <property type="entry name" value="DTDP-4-DEHYDRORHAMNOSE REDUCTASE"/>
    <property type="match status" value="1"/>
</dbReference>
<dbReference type="GO" id="GO:0008831">
    <property type="term" value="F:dTDP-4-dehydrorhamnose reductase activity"/>
    <property type="evidence" value="ECO:0007669"/>
    <property type="project" value="UniProtKB-EC"/>
</dbReference>
<dbReference type="SUPFAM" id="SSF51735">
    <property type="entry name" value="NAD(P)-binding Rossmann-fold domains"/>
    <property type="match status" value="1"/>
</dbReference>
<dbReference type="EC" id="1.1.1.133" evidence="2"/>